<dbReference type="AlphaFoldDB" id="A0A4V1WPY6"/>
<accession>A0A4V1WPY6</accession>
<sequence>MWHGRTVYSVQPVASVCVCILRSRQSSADLGKHTLKSGLLKQYKHRMKVNSVRTNTLRIQASSRHLEMEEIAWGSPSSGESVELQVQNQSNRLANSSAPRSHHFSLRSFCGSSPPSLEPLSSLYDSYDGITQGRIPLEVQHYERVHYRSARVFAQLTEDVDHHVSDRYLVATRQARALAGLDTLEWDLQIAQRAMYYPGHWGWLGRSMEMSGWRDELYCNRLEQLGWNVVGSPLRASGSIRRTQRHDDAVDCVLDELFHGPTRVCILISLLDRV</sequence>
<dbReference type="Proteomes" id="UP000291422">
    <property type="component" value="Unassembled WGS sequence"/>
</dbReference>
<protein>
    <submittedName>
        <fullName evidence="1">Uncharacterized protein</fullName>
    </submittedName>
</protein>
<dbReference type="EMBL" id="PDXD01000070">
    <property type="protein sequence ID" value="RYN64933.1"/>
    <property type="molecule type" value="Genomic_DNA"/>
</dbReference>
<organism evidence="1 2">
    <name type="scientific">Alternaria alternata</name>
    <name type="common">Alternaria rot fungus</name>
    <name type="synonym">Torula alternata</name>
    <dbReference type="NCBI Taxonomy" id="5599"/>
    <lineage>
        <taxon>Eukaryota</taxon>
        <taxon>Fungi</taxon>
        <taxon>Dikarya</taxon>
        <taxon>Ascomycota</taxon>
        <taxon>Pezizomycotina</taxon>
        <taxon>Dothideomycetes</taxon>
        <taxon>Pleosporomycetidae</taxon>
        <taxon>Pleosporales</taxon>
        <taxon>Pleosporineae</taxon>
        <taxon>Pleosporaceae</taxon>
        <taxon>Alternaria</taxon>
        <taxon>Alternaria sect. Alternaria</taxon>
        <taxon>Alternaria alternata complex</taxon>
    </lineage>
</organism>
<evidence type="ECO:0000313" key="1">
    <source>
        <dbReference type="EMBL" id="RYN64933.1"/>
    </source>
</evidence>
<name>A0A4V1WPY6_ALTAL</name>
<evidence type="ECO:0000313" key="2">
    <source>
        <dbReference type="Proteomes" id="UP000291422"/>
    </source>
</evidence>
<gene>
    <name evidence="1" type="ORF">AA0117_g12344</name>
</gene>
<proteinExistence type="predicted"/>
<reference evidence="2" key="1">
    <citation type="journal article" date="2019" name="bioRxiv">
        <title>Genomics, evolutionary history and diagnostics of the Alternaria alternata species group including apple and Asian pear pathotypes.</title>
        <authorList>
            <person name="Armitage A.D."/>
            <person name="Cockerton H.M."/>
            <person name="Sreenivasaprasad S."/>
            <person name="Woodhall J.W."/>
            <person name="Lane C.R."/>
            <person name="Harrison R.J."/>
            <person name="Clarkson J.P."/>
        </authorList>
    </citation>
    <scope>NUCLEOTIDE SEQUENCE [LARGE SCALE GENOMIC DNA]</scope>
    <source>
        <strain evidence="2">FERA 1177</strain>
    </source>
</reference>
<comment type="caution">
    <text evidence="1">The sequence shown here is derived from an EMBL/GenBank/DDBJ whole genome shotgun (WGS) entry which is preliminary data.</text>
</comment>